<dbReference type="Proteomes" id="UP000309734">
    <property type="component" value="Unassembled WGS sequence"/>
</dbReference>
<evidence type="ECO:0000313" key="2">
    <source>
        <dbReference type="EMBL" id="THZ59027.1"/>
    </source>
</evidence>
<keyword evidence="1" id="KW-0472">Membrane</keyword>
<evidence type="ECO:0000256" key="1">
    <source>
        <dbReference type="SAM" id="Phobius"/>
    </source>
</evidence>
<keyword evidence="1" id="KW-0812">Transmembrane</keyword>
<feature type="transmembrane region" description="Helical" evidence="1">
    <location>
        <begin position="99"/>
        <end position="127"/>
    </location>
</feature>
<name>A0A4S9W4E3_AURPU</name>
<keyword evidence="1" id="KW-1133">Transmembrane helix</keyword>
<gene>
    <name evidence="2" type="ORF">D6C85_10131</name>
</gene>
<proteinExistence type="predicted"/>
<evidence type="ECO:0000313" key="3">
    <source>
        <dbReference type="Proteomes" id="UP000309734"/>
    </source>
</evidence>
<feature type="transmembrane region" description="Helical" evidence="1">
    <location>
        <begin position="65"/>
        <end position="87"/>
    </location>
</feature>
<dbReference type="AlphaFoldDB" id="A0A4S9W4E3"/>
<protein>
    <submittedName>
        <fullName evidence="2">Uncharacterized protein</fullName>
    </submittedName>
</protein>
<accession>A0A4S9W4E3</accession>
<comment type="caution">
    <text evidence="2">The sequence shown here is derived from an EMBL/GenBank/DDBJ whole genome shotgun (WGS) entry which is preliminary data.</text>
</comment>
<sequence length="131" mass="13957">MTSYIAGNAEAQSLVDSIIITMFTNVFAGSSAFFITSGLLILITRILVRLGTSNYRSAFTESQRATVYLLFGILGIAHFMLSLFYATNEGHDSPTAPSFHWAVCWSMATLSGICGGLGVGLVVFVVVTGGF</sequence>
<organism evidence="2 3">
    <name type="scientific">Aureobasidium pullulans</name>
    <name type="common">Black yeast</name>
    <name type="synonym">Pullularia pullulans</name>
    <dbReference type="NCBI Taxonomy" id="5580"/>
    <lineage>
        <taxon>Eukaryota</taxon>
        <taxon>Fungi</taxon>
        <taxon>Dikarya</taxon>
        <taxon>Ascomycota</taxon>
        <taxon>Pezizomycotina</taxon>
        <taxon>Dothideomycetes</taxon>
        <taxon>Dothideomycetidae</taxon>
        <taxon>Dothideales</taxon>
        <taxon>Saccotheciaceae</taxon>
        <taxon>Aureobasidium</taxon>
    </lineage>
</organism>
<feature type="transmembrane region" description="Helical" evidence="1">
    <location>
        <begin position="18"/>
        <end position="44"/>
    </location>
</feature>
<reference evidence="2 3" key="1">
    <citation type="submission" date="2018-10" db="EMBL/GenBank/DDBJ databases">
        <title>Fifty Aureobasidium pullulans genomes reveal a recombining polyextremotolerant generalist.</title>
        <authorList>
            <person name="Gostincar C."/>
            <person name="Turk M."/>
            <person name="Zajc J."/>
            <person name="Gunde-Cimerman N."/>
        </authorList>
    </citation>
    <scope>NUCLEOTIDE SEQUENCE [LARGE SCALE GENOMIC DNA]</scope>
    <source>
        <strain evidence="2 3">EXF-3519</strain>
    </source>
</reference>
<dbReference type="EMBL" id="QZBS01000668">
    <property type="protein sequence ID" value="THZ59027.1"/>
    <property type="molecule type" value="Genomic_DNA"/>
</dbReference>